<evidence type="ECO:0000313" key="4">
    <source>
        <dbReference type="Proteomes" id="UP000001555"/>
    </source>
</evidence>
<organism>
    <name type="scientific">Ixodes scapularis</name>
    <name type="common">Black-legged tick</name>
    <name type="synonym">Deer tick</name>
    <dbReference type="NCBI Taxonomy" id="6945"/>
    <lineage>
        <taxon>Eukaryota</taxon>
        <taxon>Metazoa</taxon>
        <taxon>Ecdysozoa</taxon>
        <taxon>Arthropoda</taxon>
        <taxon>Chelicerata</taxon>
        <taxon>Arachnida</taxon>
        <taxon>Acari</taxon>
        <taxon>Parasitiformes</taxon>
        <taxon>Ixodida</taxon>
        <taxon>Ixodoidea</taxon>
        <taxon>Ixodidae</taxon>
        <taxon>Ixodinae</taxon>
        <taxon>Ixodes</taxon>
    </lineage>
</organism>
<evidence type="ECO:0000256" key="1">
    <source>
        <dbReference type="SAM" id="MobiDB-lite"/>
    </source>
</evidence>
<dbReference type="InParanoid" id="B7Q8N9"/>
<dbReference type="PaxDb" id="6945-B7Q8N9"/>
<sequence>MLQLVHVHLFAAKTLPRAYRNYPRITVPCGLRGHHGCLGISSEKAANTPFRSESNRSSRYNRKEQISSGKSAGTQHSSLRLCHAWLNQSRAEKHAGSRRIRCAQLAWSVKENSRRRQGP</sequence>
<dbReference type="VEuPathDB" id="VectorBase:ISCW021589"/>
<dbReference type="HOGENOM" id="CLU_2064048_0_0_1"/>
<dbReference type="VEuPathDB" id="VectorBase:ISCI021589"/>
<dbReference type="EMBL" id="ABJB010109010">
    <property type="status" value="NOT_ANNOTATED_CDS"/>
    <property type="molecule type" value="Genomic_DNA"/>
</dbReference>
<keyword evidence="4" id="KW-1185">Reference proteome</keyword>
<feature type="compositionally biased region" description="Polar residues" evidence="1">
    <location>
        <begin position="66"/>
        <end position="76"/>
    </location>
</feature>
<dbReference type="EnsemblMetazoa" id="ISCW021589-RA">
    <property type="protein sequence ID" value="ISCW021589-PA"/>
    <property type="gene ID" value="ISCW021589"/>
</dbReference>
<accession>B7Q8N9</accession>
<dbReference type="Proteomes" id="UP000001555">
    <property type="component" value="Unassembled WGS sequence"/>
</dbReference>
<name>B7Q8N9_IXOSC</name>
<proteinExistence type="predicted"/>
<protein>
    <submittedName>
        <fullName evidence="2 3">Uncharacterized protein</fullName>
    </submittedName>
</protein>
<gene>
    <name evidence="2" type="ORF">IscW_ISCW021589</name>
</gene>
<evidence type="ECO:0000313" key="3">
    <source>
        <dbReference type="EnsemblMetazoa" id="ISCW021589-PA"/>
    </source>
</evidence>
<evidence type="ECO:0000313" key="2">
    <source>
        <dbReference type="EMBL" id="EEC15211.1"/>
    </source>
</evidence>
<dbReference type="EMBL" id="DS885551">
    <property type="protein sequence ID" value="EEC15211.1"/>
    <property type="molecule type" value="Genomic_DNA"/>
</dbReference>
<feature type="region of interest" description="Disordered" evidence="1">
    <location>
        <begin position="44"/>
        <end position="76"/>
    </location>
</feature>
<reference evidence="2 4" key="1">
    <citation type="submission" date="2008-03" db="EMBL/GenBank/DDBJ databases">
        <title>Annotation of Ixodes scapularis.</title>
        <authorList>
            <consortium name="Ixodes scapularis Genome Project Consortium"/>
            <person name="Caler E."/>
            <person name="Hannick L.I."/>
            <person name="Bidwell S."/>
            <person name="Joardar V."/>
            <person name="Thiagarajan M."/>
            <person name="Amedeo P."/>
            <person name="Galinsky K.J."/>
            <person name="Schobel S."/>
            <person name="Inman J."/>
            <person name="Hostetler J."/>
            <person name="Miller J."/>
            <person name="Hammond M."/>
            <person name="Megy K."/>
            <person name="Lawson D."/>
            <person name="Kodira C."/>
            <person name="Sutton G."/>
            <person name="Meyer J."/>
            <person name="Hill C.A."/>
            <person name="Birren B."/>
            <person name="Nene V."/>
            <person name="Collins F."/>
            <person name="Alarcon-Chaidez F."/>
            <person name="Wikel S."/>
            <person name="Strausberg R."/>
        </authorList>
    </citation>
    <scope>NUCLEOTIDE SEQUENCE [LARGE SCALE GENOMIC DNA]</scope>
    <source>
        <strain evidence="4">Wikel</strain>
        <strain evidence="2">Wikel colony</strain>
    </source>
</reference>
<feature type="compositionally biased region" description="Basic and acidic residues" evidence="1">
    <location>
        <begin position="53"/>
        <end position="65"/>
    </location>
</feature>
<dbReference type="AlphaFoldDB" id="B7Q8N9"/>
<reference evidence="3" key="2">
    <citation type="submission" date="2020-05" db="UniProtKB">
        <authorList>
            <consortium name="EnsemblMetazoa"/>
        </authorList>
    </citation>
    <scope>IDENTIFICATION</scope>
    <source>
        <strain evidence="3">wikel</strain>
    </source>
</reference>